<sequence>MSKSMSTLHLLCGKIASGKSTLANELAKAADTVLICEDVWLAHLYPDNIKSIADYVRYASYLRGAIKPHVIDLLLMGVSVVLDFPANTEESRKWMRSIIDEAGSKHTLHFLDVSDDDCLTRLHTRNESGAHAFVVADTEFELITNYFVAPQQEENFDVIRYQVL</sequence>
<dbReference type="SUPFAM" id="SSF52540">
    <property type="entry name" value="P-loop containing nucleoside triphosphate hydrolases"/>
    <property type="match status" value="1"/>
</dbReference>
<dbReference type="Pfam" id="PF13671">
    <property type="entry name" value="AAA_33"/>
    <property type="match status" value="1"/>
</dbReference>
<dbReference type="Gene3D" id="3.40.50.300">
    <property type="entry name" value="P-loop containing nucleotide triphosphate hydrolases"/>
    <property type="match status" value="1"/>
</dbReference>
<accession>A0A126T4C7</accession>
<dbReference type="OrthoDB" id="531205at2"/>
<keyword evidence="1" id="KW-0131">Cell cycle</keyword>
<evidence type="ECO:0000313" key="1">
    <source>
        <dbReference type="EMBL" id="AMK76935.1"/>
    </source>
</evidence>
<proteinExistence type="predicted"/>
<keyword evidence="2" id="KW-1185">Reference proteome</keyword>
<dbReference type="AlphaFoldDB" id="A0A126T4C7"/>
<dbReference type="KEGG" id="mdn:JT25_010620"/>
<gene>
    <name evidence="1" type="ORF">JT25_010620</name>
</gene>
<organism evidence="1 2">
    <name type="scientific">Methylomonas denitrificans</name>
    <dbReference type="NCBI Taxonomy" id="1538553"/>
    <lineage>
        <taxon>Bacteria</taxon>
        <taxon>Pseudomonadati</taxon>
        <taxon>Pseudomonadota</taxon>
        <taxon>Gammaproteobacteria</taxon>
        <taxon>Methylococcales</taxon>
        <taxon>Methylococcaceae</taxon>
        <taxon>Methylomonas</taxon>
    </lineage>
</organism>
<name>A0A126T4C7_9GAMM</name>
<evidence type="ECO:0000313" key="2">
    <source>
        <dbReference type="Proteomes" id="UP000030512"/>
    </source>
</evidence>
<dbReference type="EMBL" id="CP014476">
    <property type="protein sequence ID" value="AMK76935.1"/>
    <property type="molecule type" value="Genomic_DNA"/>
</dbReference>
<dbReference type="STRING" id="1538553.JT25_010620"/>
<protein>
    <submittedName>
        <fullName evidence="1">Cell division protein ZipA</fullName>
    </submittedName>
</protein>
<dbReference type="GO" id="GO:0051301">
    <property type="term" value="P:cell division"/>
    <property type="evidence" value="ECO:0007669"/>
    <property type="project" value="UniProtKB-KW"/>
</dbReference>
<reference evidence="1 2" key="1">
    <citation type="journal article" date="2015" name="Environ. Microbiol.">
        <title>Methane oxidation coupled to nitrate reduction under hypoxia by the Gammaproteobacterium Methylomonas denitrificans, sp. nov. type strain FJG1.</title>
        <authorList>
            <person name="Kits K.D."/>
            <person name="Klotz M.G."/>
            <person name="Stein L.Y."/>
        </authorList>
    </citation>
    <scope>NUCLEOTIDE SEQUENCE [LARGE SCALE GENOMIC DNA]</scope>
    <source>
        <strain evidence="1 2">FJG1</strain>
    </source>
</reference>
<dbReference type="InterPro" id="IPR027417">
    <property type="entry name" value="P-loop_NTPase"/>
</dbReference>
<keyword evidence="1" id="KW-0132">Cell division</keyword>
<dbReference type="Proteomes" id="UP000030512">
    <property type="component" value="Chromosome"/>
</dbReference>